<keyword evidence="1" id="KW-0812">Transmembrane</keyword>
<dbReference type="RefSeq" id="WP_317933738.1">
    <property type="nucleotide sequence ID" value="NZ_JAUBDH010000001.1"/>
</dbReference>
<evidence type="ECO:0008006" key="4">
    <source>
        <dbReference type="Google" id="ProtNLM"/>
    </source>
</evidence>
<keyword evidence="1" id="KW-0472">Membrane</keyword>
<sequence>MNKVSVWQRFQMPFAASIWLVSAVVLLWLLQDTESSFYIMILFAVSAIVFFSVSDRAAFFLYILLTLATVFYFLYRAFAEGWTPGEQATGIATHFLFLLHLFALYSIAKYVYGYRKENSALKNKVQELQEYISEQGVLTKREFEKQSEIILSTMARHSERGYFIQVDLSAIRKTARRQALLGCSAVISETLRKHYDLVGKLDDQTIVYLLQNIQEDGFVIVQKRVQEALQQQIEEDAYNRIKWNIRQIEGQRSIEELLVIS</sequence>
<feature type="transmembrane region" description="Helical" evidence="1">
    <location>
        <begin position="36"/>
        <end position="53"/>
    </location>
</feature>
<organism evidence="2 3">
    <name type="scientific">Sporosarcina aquimarina</name>
    <dbReference type="NCBI Taxonomy" id="114975"/>
    <lineage>
        <taxon>Bacteria</taxon>
        <taxon>Bacillati</taxon>
        <taxon>Bacillota</taxon>
        <taxon>Bacilli</taxon>
        <taxon>Bacillales</taxon>
        <taxon>Caryophanaceae</taxon>
        <taxon>Sporosarcina</taxon>
    </lineage>
</organism>
<proteinExistence type="predicted"/>
<feature type="transmembrane region" description="Helical" evidence="1">
    <location>
        <begin position="91"/>
        <end position="112"/>
    </location>
</feature>
<feature type="transmembrane region" description="Helical" evidence="1">
    <location>
        <begin position="60"/>
        <end position="79"/>
    </location>
</feature>
<evidence type="ECO:0000313" key="2">
    <source>
        <dbReference type="EMBL" id="MDW0108550.1"/>
    </source>
</evidence>
<comment type="caution">
    <text evidence="2">The sequence shown here is derived from an EMBL/GenBank/DDBJ whole genome shotgun (WGS) entry which is preliminary data.</text>
</comment>
<keyword evidence="3" id="KW-1185">Reference proteome</keyword>
<feature type="transmembrane region" description="Helical" evidence="1">
    <location>
        <begin position="12"/>
        <end position="30"/>
    </location>
</feature>
<reference evidence="2 3" key="1">
    <citation type="submission" date="2023-06" db="EMBL/GenBank/DDBJ databases">
        <title>Sporosarcina sp. nov., isolated from Korean traditional fermented seafood 'Jeotgal'.</title>
        <authorList>
            <person name="Yang A.-I."/>
            <person name="Shin N.-R."/>
        </authorList>
    </citation>
    <scope>NUCLEOTIDE SEQUENCE [LARGE SCALE GENOMIC DNA]</scope>
    <source>
        <strain evidence="2 3">KCTC3840</strain>
    </source>
</reference>
<name>A0ABU4FWP2_9BACL</name>
<dbReference type="EMBL" id="JAUBDH010000001">
    <property type="protein sequence ID" value="MDW0108550.1"/>
    <property type="molecule type" value="Genomic_DNA"/>
</dbReference>
<evidence type="ECO:0000256" key="1">
    <source>
        <dbReference type="SAM" id="Phobius"/>
    </source>
</evidence>
<gene>
    <name evidence="2" type="ORF">QT716_00650</name>
</gene>
<accession>A0ABU4FWP2</accession>
<protein>
    <recommendedName>
        <fullName evidence="4">GGDEF domain-containing protein</fullName>
    </recommendedName>
</protein>
<keyword evidence="1" id="KW-1133">Transmembrane helix</keyword>
<evidence type="ECO:0000313" key="3">
    <source>
        <dbReference type="Proteomes" id="UP001280629"/>
    </source>
</evidence>
<dbReference type="Proteomes" id="UP001280629">
    <property type="component" value="Unassembled WGS sequence"/>
</dbReference>